<dbReference type="Pfam" id="PF12879">
    <property type="entry name" value="SICA_C"/>
    <property type="match status" value="1"/>
</dbReference>
<dbReference type="Proteomes" id="UP000092716">
    <property type="component" value="Chromosome 9"/>
</dbReference>
<dbReference type="Pfam" id="PF12887">
    <property type="entry name" value="SICA_alpha"/>
    <property type="match status" value="1"/>
</dbReference>
<keyword evidence="2" id="KW-1133">Transmembrane helix</keyword>
<sequence>MAPSIRDFLNFQLKQMQKHGPEAAGDQLWTNLKQMLKAIPGYLEVEDSTLQAWCSKETARSTVEGFQEKQWDPTLCKMLSKLILWMNGRNQNGEKQQMGMGTSEGEDMELMFRCIAGNVVIWAMFGNHCLLKMMLEYTAQAVDAILLAFFKQGEDRKCGHHDFSQIRIGAQLLGTLVKGWVDENKKNLSGYSTVKDWEDKVCQGNSNKIIPGSGVNGEKSKMKEITGYGQKEMQEIKEVVENEEFLTESSAKELIGKVKNDELNDDTDLGNVVQQKVKEDQQKKAALAASKAGVQLDKGEELNNGVNRRPEVKLDKGNKPDNGERKLDKGGKNLDKGGKNLDKGGKYLDKGSDRTRRNGTSRKDCSKETDLCVRAKCVTTQWGENRVYGGSTPWNLFWVSDVKRRLDPLSIAMTNKTKEDHELCKELEKKGGTTSEANKKACNFIVRGLEHIYKIEKGKVQENDRKDPNREAQKKKEHADNQIFHRTMSCVLLNAFADKLIERTNGHMCPITEEIIQEMFKEGNRKSAEWCRGKNKEDEDMNCEVCERKPNLTCQIGDKNEYNVKNEVDNLFNGEHGTNIQKTLTDINSINNTLCARAQCVTTKWFKNRINAAKDKQDWCTFWGEQDVGKVLKDLSTAMKNGKTVNNNLCEGIKVTNGTPSEANKKACNFIVRGLEDIYKKEPYGHWTHKVDEEKNKDNQQFYRTVGCIILNLYADKLEKQPCISKEVIDQAFGLSDQIKKGTLCNNDPNCVECTREKSYSTCTLSVKTDLLDERKSQKCEEDRKNIRNKLDRMLNDNQHIKTTLTTINNASTLCQGAQCVTKKWSKNRSGKPESEAWEDVKGYVGGLSGDIITNESIVGSYCNIIKGQDSKIVTDTEKKACRLIGAGLKHIYEIKADVGNNTPDEKRKAEDDRLFKQTMLCLLLNAYADKLEREVKAPCKVDEQTIAQAFEKGNENKDNWCVEKKKGGDCVECKREPNLKCTIGAEKVEEKLKPMLDTNDKITKTVTTMSTLSSNLCQRSQCVISQWTRDKREEEKGKTKVGEKVKEIWETHIWDGMKGKIDPLAEAISKEDLSMQSYCNDVDEGAKKAACKQIVSGLMHVYKTQVEQSSETSAKGNNKIFHQTMKCAFLNVYADTLKELPCKPEEGVNKAFDASGTIMGTACSGGDCEVCKMEPDLNCTGGRKKGNIWNTVKEKLDGNQKIQNALKKICPPPAKVPEVPKAAETNAHQPEIGSTRSDVTGNDIDILPTLSTDWIPPNATLEDDDDGLPTHTEPLGSPQLYNLLQQVTKTLLPLVQASLNLLNPHLKQEQFYNLLGNKLNPLIILKVLLDPVVQEAGILVLLVLVWLVSLEQVSLWSQVQVFQGLLVLLVIVYFALGKKRRRHRREEQLTSPPLQEQLLSHVDDHLGQHEYTLIKERKQPRYVPKGRKREDPRRRVAHRTIIDIHLEVLDEYQRGDKQLAQKDFFEILVQEFMGSEFIKEENVPKENVSKEQVPSLDYGFRVDVPKENVPKEMIPEEVIPKEQVLSSDFGFRDEERCS</sequence>
<dbReference type="InterPro" id="IPR024290">
    <property type="entry name" value="SICA_extracell_a"/>
</dbReference>
<feature type="transmembrane region" description="Helical" evidence="2">
    <location>
        <begin position="1356"/>
        <end position="1377"/>
    </location>
</feature>
<dbReference type="EMBL" id="CP016247">
    <property type="protein sequence ID" value="ANQ08128.1"/>
    <property type="molecule type" value="Genomic_DNA"/>
</dbReference>
<dbReference type="RefSeq" id="XP_019914823.1">
    <property type="nucleotide sequence ID" value="XM_020059588.1"/>
</dbReference>
<dbReference type="InterPro" id="IPR024288">
    <property type="entry name" value="SICA_C"/>
</dbReference>
<dbReference type="KEGG" id="pcot:PCOAH_00027830"/>
<dbReference type="Pfam" id="PF12878">
    <property type="entry name" value="SICA_beta"/>
    <property type="match status" value="4"/>
</dbReference>
<evidence type="ECO:0000259" key="4">
    <source>
        <dbReference type="Pfam" id="PF12879"/>
    </source>
</evidence>
<protein>
    <submittedName>
        <fullName evidence="6">SICA antigen</fullName>
    </submittedName>
</protein>
<dbReference type="GeneID" id="30909511"/>
<evidence type="ECO:0000313" key="6">
    <source>
        <dbReference type="EMBL" id="ANQ08128.1"/>
    </source>
</evidence>
<feature type="domain" description="Schizont-infected cell agglutination extracellular beta" evidence="3">
    <location>
        <begin position="813"/>
        <end position="983"/>
    </location>
</feature>
<feature type="region of interest" description="Disordered" evidence="1">
    <location>
        <begin position="459"/>
        <end position="479"/>
    </location>
</feature>
<feature type="domain" description="Schizont-infected cell agglutination extracellular beta" evidence="3">
    <location>
        <begin position="1016"/>
        <end position="1175"/>
    </location>
</feature>
<name>A0A1B1DZE0_9APIC</name>
<feature type="region of interest" description="Disordered" evidence="1">
    <location>
        <begin position="298"/>
        <end position="365"/>
    </location>
</feature>
<dbReference type="InterPro" id="IPR024285">
    <property type="entry name" value="SICA_extracell_b"/>
</dbReference>
<feature type="domain" description="Schizont-infected cell agglutination extracellular alpha" evidence="5">
    <location>
        <begin position="19"/>
        <end position="180"/>
    </location>
</feature>
<keyword evidence="2" id="KW-0472">Membrane</keyword>
<feature type="domain" description="Schizont-infected cell agglutination extracellular beta" evidence="3">
    <location>
        <begin position="371"/>
        <end position="555"/>
    </location>
</feature>
<feature type="compositionally biased region" description="Basic and acidic residues" evidence="1">
    <location>
        <begin position="308"/>
        <end position="365"/>
    </location>
</feature>
<dbReference type="OrthoDB" id="9945370at2759"/>
<keyword evidence="7" id="KW-1185">Reference proteome</keyword>
<organism evidence="6 7">
    <name type="scientific">Plasmodium coatneyi</name>
    <dbReference type="NCBI Taxonomy" id="208452"/>
    <lineage>
        <taxon>Eukaryota</taxon>
        <taxon>Sar</taxon>
        <taxon>Alveolata</taxon>
        <taxon>Apicomplexa</taxon>
        <taxon>Aconoidasida</taxon>
        <taxon>Haemosporida</taxon>
        <taxon>Plasmodiidae</taxon>
        <taxon>Plasmodium</taxon>
    </lineage>
</organism>
<evidence type="ECO:0000259" key="5">
    <source>
        <dbReference type="Pfam" id="PF12887"/>
    </source>
</evidence>
<evidence type="ECO:0000256" key="1">
    <source>
        <dbReference type="SAM" id="MobiDB-lite"/>
    </source>
</evidence>
<evidence type="ECO:0000259" key="3">
    <source>
        <dbReference type="Pfam" id="PF12878"/>
    </source>
</evidence>
<evidence type="ECO:0000313" key="7">
    <source>
        <dbReference type="Proteomes" id="UP000092716"/>
    </source>
</evidence>
<proteinExistence type="predicted"/>
<gene>
    <name evidence="6" type="ORF">PCOAH_00027830</name>
</gene>
<keyword evidence="2" id="KW-0812">Transmembrane</keyword>
<feature type="domain" description="Schizont-infected cell agglutination extracellular beta" evidence="3">
    <location>
        <begin position="593"/>
        <end position="764"/>
    </location>
</feature>
<evidence type="ECO:0000256" key="2">
    <source>
        <dbReference type="SAM" id="Phobius"/>
    </source>
</evidence>
<reference evidence="7" key="1">
    <citation type="submission" date="2016-06" db="EMBL/GenBank/DDBJ databases">
        <title>First high quality genome sequence of Plasmodium coatneyi using continuous long reads from single molecule, real-time sequencing.</title>
        <authorList>
            <person name="Chien J.-T."/>
            <person name="Pakala S.B."/>
            <person name="Geraldo J.A."/>
            <person name="Lapp S.A."/>
            <person name="Barnwell J.W."/>
            <person name="Kissinger J.C."/>
            <person name="Galinski M.R."/>
            <person name="Humphrey J.C."/>
        </authorList>
    </citation>
    <scope>NUCLEOTIDE SEQUENCE [LARGE SCALE GENOMIC DNA]</scope>
    <source>
        <strain evidence="7">Hackeri</strain>
    </source>
</reference>
<dbReference type="VEuPathDB" id="PlasmoDB:PCOAH_00027830"/>
<feature type="domain" description="Schizont-infected cell agglutination C-terminal" evidence="4">
    <location>
        <begin position="1374"/>
        <end position="1496"/>
    </location>
</feature>
<accession>A0A1B1DZE0</accession>